<sequence>MADGPDFNDPNGFVHLHLHSQYSLLDGGNRLDRLVKRVRELGMPAVAVTDHGNLFGAIDFYTRAKNEGIKPILGIEAYVAPDVDGPSDRTSRAFTGVSDGGFHLVLLAEDMTGWRNLLKLSSDAFINGFYFKPRMDKGTVEAHASGLIAINGHLGSSIAHWLVKHVQSGEKTYFNRAMEEAAWHKEVFGVNEAGEPRFYLELQRHEEKLQDEINPHVIKIARKLDIPLVCDNDAHFLLESDYDAHDTLCCISMGKIKTDESRLHYPRGLYVKSPAQMRGLFEDVPEALDNTLKIAERCNVALDFDANHAPVVRIDFKKDKALKGKSAPPVGSSDWFKRFCAQYELLPFDATRDAALSAEDLKTECDKALRDLCEAGLLWRYGEGGITDEIRARLERELKILSDKLISAYFLIVWDFVNYARANGIPSNARGSGVGTMVGYVLGLSNACPVQYGLLFERFTDPDRSEYPDIDIDMCQDGRQAVIDYVRQKYGHVAQIITFGTLKARAAIRDVGRVLNMPLSEVDKVCKLVGDGLGTTLDKALDQEPDLRKLYDDSPEHQKMYDTARRLEGMARHAGVHAAGVVLATRPLDDIVPLYQPAGTEQVVTQWDGPTCERVGLLKMDFLGLRTLSILERAKLLVRSCFSEERIRQAAARPDRPEQLEDPAWDPLDLERLSYDDPRVLSLFARGETAAVFQFESGGMRNLLMAMKPDRLEDLIAANALYRPGPMELIPNYNNRKHGREEVPEQHEIVRKFTAETHGIMVYQEQVMQIVHELGGIPLRQAYTLIKAISKKKEKVINANRASFLDGAEEKGLARAKAEELFDLILKFAGYGFNKSHSTGYAIVAYQTAYLKTFFPIQYMAAVLTYESVSTDKVVEYIDTCRRLSLPDGTRGVEVKQPDIQRSEVGFTVVYDDDEPGPDERGGHHGHIRFGLSAVKGVGEKAINAIIEAREKEGPFRGLHDFCERVPLDAVNKTCIEALIKCGAFDELHGQDRRAAMLEALPDAVQAGKRAAADRASGQMNFFGGVTEAEQENAPPTQLPRVEAWSRRETLAFEKEVLGFFVSSHPLDEHRGAIARFGTASVRDIADVAEGVDIVMGGMITRVRQTVTRAKQEKMAMLTIEDHTGPIDAVCFPRTYDVVAPLLEPDEVVYIVGKVDRRREEPNIVVDKVIPADQAQAQLTRAVRIELEPDTTVGNGHAGAYKTMLSELREVLRQASRRANGATAEVQLRIRERASDVSFRLQGLRVAIDDHLTDAIGSVIGRCPCTEGRCVLVGAGRLRPMEDQRYDASQDEGEKLAMSSSVQGEEHCASIDRY</sequence>
<comment type="subcellular location">
    <subcellularLocation>
        <location evidence="1">Cytoplasm</location>
    </subcellularLocation>
</comment>
<dbReference type="InterPro" id="IPR011708">
    <property type="entry name" value="DNA_pol3_alpha_NTPase_dom"/>
</dbReference>
<dbReference type="Gene3D" id="1.10.10.1600">
    <property type="entry name" value="Bacterial DNA polymerase III alpha subunit, thumb domain"/>
    <property type="match status" value="1"/>
</dbReference>
<dbReference type="GO" id="GO:0008408">
    <property type="term" value="F:3'-5' exonuclease activity"/>
    <property type="evidence" value="ECO:0007669"/>
    <property type="project" value="InterPro"/>
</dbReference>
<dbReference type="SUPFAM" id="SSF89550">
    <property type="entry name" value="PHP domain-like"/>
    <property type="match status" value="1"/>
</dbReference>
<dbReference type="KEGG" id="mcad:Pan265_01790"/>
<dbReference type="InterPro" id="IPR003141">
    <property type="entry name" value="Pol/His_phosphatase_N"/>
</dbReference>
<keyword evidence="4 11" id="KW-0808">Transferase</keyword>
<dbReference type="EC" id="2.7.7.7" evidence="2"/>
<dbReference type="InterPro" id="IPR012340">
    <property type="entry name" value="NA-bd_OB-fold"/>
</dbReference>
<dbReference type="GO" id="GO:0006260">
    <property type="term" value="P:DNA replication"/>
    <property type="evidence" value="ECO:0007669"/>
    <property type="project" value="UniProtKB-KW"/>
</dbReference>
<evidence type="ECO:0000256" key="9">
    <source>
        <dbReference type="SAM" id="MobiDB-lite"/>
    </source>
</evidence>
<dbReference type="EMBL" id="CP036280">
    <property type="protein sequence ID" value="QDU70353.1"/>
    <property type="molecule type" value="Genomic_DNA"/>
</dbReference>
<dbReference type="SMART" id="SM00481">
    <property type="entry name" value="POLIIIAc"/>
    <property type="match status" value="1"/>
</dbReference>
<dbReference type="CDD" id="cd12113">
    <property type="entry name" value="PHP_PolIIIA_DnaE3"/>
    <property type="match status" value="1"/>
</dbReference>
<dbReference type="InterPro" id="IPR029460">
    <property type="entry name" value="DNAPol_HHH"/>
</dbReference>
<dbReference type="GO" id="GO:0005737">
    <property type="term" value="C:cytoplasm"/>
    <property type="evidence" value="ECO:0007669"/>
    <property type="project" value="UniProtKB-SubCell"/>
</dbReference>
<dbReference type="InterPro" id="IPR040982">
    <property type="entry name" value="DNA_pol3_finger"/>
</dbReference>
<evidence type="ECO:0000256" key="3">
    <source>
        <dbReference type="ARBA" id="ARBA00019114"/>
    </source>
</evidence>
<dbReference type="GO" id="GO:0003887">
    <property type="term" value="F:DNA-directed DNA polymerase activity"/>
    <property type="evidence" value="ECO:0007669"/>
    <property type="project" value="UniProtKB-KW"/>
</dbReference>
<dbReference type="Proteomes" id="UP000320386">
    <property type="component" value="Chromosome"/>
</dbReference>
<dbReference type="PANTHER" id="PTHR32294:SF0">
    <property type="entry name" value="DNA POLYMERASE III SUBUNIT ALPHA"/>
    <property type="match status" value="1"/>
</dbReference>
<evidence type="ECO:0000256" key="8">
    <source>
        <dbReference type="ARBA" id="ARBA00049244"/>
    </source>
</evidence>
<feature type="region of interest" description="Disordered" evidence="9">
    <location>
        <begin position="1288"/>
        <end position="1314"/>
    </location>
</feature>
<dbReference type="Pfam" id="PF02811">
    <property type="entry name" value="PHP"/>
    <property type="match status" value="1"/>
</dbReference>
<dbReference type="Pfam" id="PF14579">
    <property type="entry name" value="HHH_6"/>
    <property type="match status" value="1"/>
</dbReference>
<dbReference type="InterPro" id="IPR004013">
    <property type="entry name" value="PHP_dom"/>
</dbReference>
<evidence type="ECO:0000256" key="6">
    <source>
        <dbReference type="ARBA" id="ARBA00022705"/>
    </source>
</evidence>
<proteinExistence type="predicted"/>
<dbReference type="Pfam" id="PF07733">
    <property type="entry name" value="DNA_pol3_alpha"/>
    <property type="match status" value="1"/>
</dbReference>
<keyword evidence="5 11" id="KW-0548">Nucleotidyltransferase</keyword>
<dbReference type="RefSeq" id="WP_145444389.1">
    <property type="nucleotide sequence ID" value="NZ_CP036280.1"/>
</dbReference>
<dbReference type="Pfam" id="PF01336">
    <property type="entry name" value="tRNA_anti-codon"/>
    <property type="match status" value="1"/>
</dbReference>
<feature type="domain" description="Polymerase/histidinol phosphatase N-terminal" evidence="10">
    <location>
        <begin position="14"/>
        <end position="81"/>
    </location>
</feature>
<dbReference type="NCBIfam" id="TIGR00594">
    <property type="entry name" value="polc"/>
    <property type="match status" value="1"/>
</dbReference>
<dbReference type="GO" id="GO:0003676">
    <property type="term" value="F:nucleic acid binding"/>
    <property type="evidence" value="ECO:0007669"/>
    <property type="project" value="InterPro"/>
</dbReference>
<feature type="compositionally biased region" description="Basic and acidic residues" evidence="9">
    <location>
        <begin position="1304"/>
        <end position="1314"/>
    </location>
</feature>
<evidence type="ECO:0000256" key="4">
    <source>
        <dbReference type="ARBA" id="ARBA00022679"/>
    </source>
</evidence>
<dbReference type="PANTHER" id="PTHR32294">
    <property type="entry name" value="DNA POLYMERASE III SUBUNIT ALPHA"/>
    <property type="match status" value="1"/>
</dbReference>
<reference evidence="11 12" key="1">
    <citation type="submission" date="2019-02" db="EMBL/GenBank/DDBJ databases">
        <title>Deep-cultivation of Planctomycetes and their phenomic and genomic characterization uncovers novel biology.</title>
        <authorList>
            <person name="Wiegand S."/>
            <person name="Jogler M."/>
            <person name="Boedeker C."/>
            <person name="Pinto D."/>
            <person name="Vollmers J."/>
            <person name="Rivas-Marin E."/>
            <person name="Kohn T."/>
            <person name="Peeters S.H."/>
            <person name="Heuer A."/>
            <person name="Rast P."/>
            <person name="Oberbeckmann S."/>
            <person name="Bunk B."/>
            <person name="Jeske O."/>
            <person name="Meyerdierks A."/>
            <person name="Storesund J.E."/>
            <person name="Kallscheuer N."/>
            <person name="Luecker S."/>
            <person name="Lage O.M."/>
            <person name="Pohl T."/>
            <person name="Merkel B.J."/>
            <person name="Hornburger P."/>
            <person name="Mueller R.-W."/>
            <person name="Bruemmer F."/>
            <person name="Labrenz M."/>
            <person name="Spormann A.M."/>
            <person name="Op den Camp H."/>
            <person name="Overmann J."/>
            <person name="Amann R."/>
            <person name="Jetten M.S.M."/>
            <person name="Mascher T."/>
            <person name="Medema M.H."/>
            <person name="Devos D.P."/>
            <person name="Kaster A.-K."/>
            <person name="Ovreas L."/>
            <person name="Rohde M."/>
            <person name="Galperin M.Y."/>
            <person name="Jogler C."/>
        </authorList>
    </citation>
    <scope>NUCLEOTIDE SEQUENCE [LARGE SCALE GENOMIC DNA]</scope>
    <source>
        <strain evidence="11 12">Pan265</strain>
    </source>
</reference>
<dbReference type="Gene3D" id="1.10.150.870">
    <property type="match status" value="1"/>
</dbReference>
<dbReference type="InterPro" id="IPR004365">
    <property type="entry name" value="NA-bd_OB_tRNA"/>
</dbReference>
<dbReference type="Gene3D" id="2.40.50.140">
    <property type="entry name" value="Nucleic acid-binding proteins"/>
    <property type="match status" value="1"/>
</dbReference>
<comment type="catalytic activity">
    <reaction evidence="8">
        <text>DNA(n) + a 2'-deoxyribonucleoside 5'-triphosphate = DNA(n+1) + diphosphate</text>
        <dbReference type="Rhea" id="RHEA:22508"/>
        <dbReference type="Rhea" id="RHEA-COMP:17339"/>
        <dbReference type="Rhea" id="RHEA-COMP:17340"/>
        <dbReference type="ChEBI" id="CHEBI:33019"/>
        <dbReference type="ChEBI" id="CHEBI:61560"/>
        <dbReference type="ChEBI" id="CHEBI:173112"/>
        <dbReference type="EC" id="2.7.7.7"/>
    </reaction>
</comment>
<evidence type="ECO:0000256" key="7">
    <source>
        <dbReference type="ARBA" id="ARBA00022932"/>
    </source>
</evidence>
<keyword evidence="6" id="KW-0235">DNA replication</keyword>
<dbReference type="InterPro" id="IPR004805">
    <property type="entry name" value="DnaE2/DnaE/PolC"/>
</dbReference>
<evidence type="ECO:0000256" key="5">
    <source>
        <dbReference type="ARBA" id="ARBA00022695"/>
    </source>
</evidence>
<dbReference type="InterPro" id="IPR041931">
    <property type="entry name" value="DNA_pol3_alpha_thumb_dom"/>
</dbReference>
<evidence type="ECO:0000256" key="2">
    <source>
        <dbReference type="ARBA" id="ARBA00012417"/>
    </source>
</evidence>
<evidence type="ECO:0000256" key="1">
    <source>
        <dbReference type="ARBA" id="ARBA00004496"/>
    </source>
</evidence>
<dbReference type="NCBIfam" id="NF004226">
    <property type="entry name" value="PRK05673.1"/>
    <property type="match status" value="1"/>
</dbReference>
<gene>
    <name evidence="11" type="primary">dnaE</name>
    <name evidence="11" type="ORF">Pan265_01790</name>
</gene>
<organism evidence="11 12">
    <name type="scientific">Mucisphaera calidilacus</name>
    <dbReference type="NCBI Taxonomy" id="2527982"/>
    <lineage>
        <taxon>Bacteria</taxon>
        <taxon>Pseudomonadati</taxon>
        <taxon>Planctomycetota</taxon>
        <taxon>Phycisphaerae</taxon>
        <taxon>Phycisphaerales</taxon>
        <taxon>Phycisphaeraceae</taxon>
        <taxon>Mucisphaera</taxon>
    </lineage>
</organism>
<keyword evidence="12" id="KW-1185">Reference proteome</keyword>
<evidence type="ECO:0000313" key="12">
    <source>
        <dbReference type="Proteomes" id="UP000320386"/>
    </source>
</evidence>
<accession>A0A518BTP9</accession>
<evidence type="ECO:0000313" key="11">
    <source>
        <dbReference type="EMBL" id="QDU70353.1"/>
    </source>
</evidence>
<dbReference type="CDD" id="cd04485">
    <property type="entry name" value="DnaE_OBF"/>
    <property type="match status" value="1"/>
</dbReference>
<dbReference type="Gene3D" id="3.20.20.140">
    <property type="entry name" value="Metal-dependent hydrolases"/>
    <property type="match status" value="1"/>
</dbReference>
<name>A0A518BTP9_9BACT</name>
<dbReference type="OrthoDB" id="9803237at2"/>
<dbReference type="SUPFAM" id="SSF160975">
    <property type="entry name" value="AF1531-like"/>
    <property type="match status" value="1"/>
</dbReference>
<evidence type="ECO:0000259" key="10">
    <source>
        <dbReference type="SMART" id="SM00481"/>
    </source>
</evidence>
<dbReference type="InterPro" id="IPR016195">
    <property type="entry name" value="Pol/histidinol_Pase-like"/>
</dbReference>
<keyword evidence="7" id="KW-0239">DNA-directed DNA polymerase</keyword>
<dbReference type="Pfam" id="PF17657">
    <property type="entry name" value="DNA_pol3_finger"/>
    <property type="match status" value="1"/>
</dbReference>
<protein>
    <recommendedName>
        <fullName evidence="3">DNA polymerase III subunit alpha</fullName>
        <ecNumber evidence="2">2.7.7.7</ecNumber>
    </recommendedName>
</protein>